<dbReference type="EMBL" id="JAWDIP010000003">
    <property type="protein sequence ID" value="MDY0394921.1"/>
    <property type="molecule type" value="Genomic_DNA"/>
</dbReference>
<proteinExistence type="predicted"/>
<comment type="caution">
    <text evidence="1">The sequence shown here is derived from an EMBL/GenBank/DDBJ whole genome shotgun (WGS) entry which is preliminary data.</text>
</comment>
<organism evidence="1 2">
    <name type="scientific">Tigheibacillus halophilus</name>
    <dbReference type="NCBI Taxonomy" id="361280"/>
    <lineage>
        <taxon>Bacteria</taxon>
        <taxon>Bacillati</taxon>
        <taxon>Bacillota</taxon>
        <taxon>Bacilli</taxon>
        <taxon>Bacillales</taxon>
        <taxon>Bacillaceae</taxon>
        <taxon>Tigheibacillus</taxon>
    </lineage>
</organism>
<name>A0ABU5C6I2_9BACI</name>
<dbReference type="Proteomes" id="UP001281447">
    <property type="component" value="Unassembled WGS sequence"/>
</dbReference>
<evidence type="ECO:0008006" key="3">
    <source>
        <dbReference type="Google" id="ProtNLM"/>
    </source>
</evidence>
<gene>
    <name evidence="1" type="ORF">RWE15_11365</name>
</gene>
<reference evidence="1 2" key="1">
    <citation type="submission" date="2023-10" db="EMBL/GenBank/DDBJ databases">
        <title>Virgibacillus halophilus 5B73C genome.</title>
        <authorList>
            <person name="Miliotis G."/>
            <person name="Sengupta P."/>
            <person name="Hameed A."/>
            <person name="Chuvochina M."/>
            <person name="Mcdonagh F."/>
            <person name="Simpson A.C."/>
            <person name="Singh N.K."/>
            <person name="Rekha P.D."/>
            <person name="Raman K."/>
            <person name="Hugenholtz P."/>
            <person name="Venkateswaran K."/>
        </authorList>
    </citation>
    <scope>NUCLEOTIDE SEQUENCE [LARGE SCALE GENOMIC DNA]</scope>
    <source>
        <strain evidence="1 2">5B73C</strain>
    </source>
</reference>
<keyword evidence="2" id="KW-1185">Reference proteome</keyword>
<sequence>MVAKKNSIEKYIHSIEEENRILKESRYLENNTESIFEFIHEHREEFPISKMSELLKVSTSGYYKWIKNKDIKSDQSRRNNYLKRKIKEIYLAKGPDIGSPLITKLLNHTGIAVSQSTVSRILSDNRKIWNKTYTAFHKDSDVILHFPNKDTVWDQESGVFYHQAFGQEEIRKLLAPKPLSYDPISI</sequence>
<protein>
    <recommendedName>
        <fullName evidence="3">Homeodomain-like domain-containing protein</fullName>
    </recommendedName>
</protein>
<accession>A0ABU5C6I2</accession>
<evidence type="ECO:0000313" key="2">
    <source>
        <dbReference type="Proteomes" id="UP001281447"/>
    </source>
</evidence>
<evidence type="ECO:0000313" key="1">
    <source>
        <dbReference type="EMBL" id="MDY0394921.1"/>
    </source>
</evidence>